<feature type="transmembrane region" description="Helical" evidence="6">
    <location>
        <begin position="187"/>
        <end position="208"/>
    </location>
</feature>
<dbReference type="AlphaFoldDB" id="A0A7X2P8V8"/>
<evidence type="ECO:0000256" key="4">
    <source>
        <dbReference type="ARBA" id="ARBA00022989"/>
    </source>
</evidence>
<feature type="transmembrane region" description="Helical" evidence="6">
    <location>
        <begin position="229"/>
        <end position="255"/>
    </location>
</feature>
<feature type="transmembrane region" description="Helical" evidence="6">
    <location>
        <begin position="312"/>
        <end position="331"/>
    </location>
</feature>
<keyword evidence="4 6" id="KW-1133">Transmembrane helix</keyword>
<dbReference type="PANTHER" id="PTHR30482:SF10">
    <property type="entry name" value="HIGH-AFFINITY BRANCHED-CHAIN AMINO ACID TRANSPORT PROTEIN BRAE"/>
    <property type="match status" value="1"/>
</dbReference>
<dbReference type="InterPro" id="IPR001851">
    <property type="entry name" value="ABC_transp_permease"/>
</dbReference>
<feature type="transmembrane region" description="Helical" evidence="6">
    <location>
        <begin position="41"/>
        <end position="59"/>
    </location>
</feature>
<dbReference type="Proteomes" id="UP000466864">
    <property type="component" value="Unassembled WGS sequence"/>
</dbReference>
<dbReference type="EMBL" id="VUMV01000003">
    <property type="protein sequence ID" value="MST81868.1"/>
    <property type="molecule type" value="Genomic_DNA"/>
</dbReference>
<dbReference type="InterPro" id="IPR043428">
    <property type="entry name" value="LivM-like"/>
</dbReference>
<feature type="transmembrane region" description="Helical" evidence="6">
    <location>
        <begin position="71"/>
        <end position="90"/>
    </location>
</feature>
<evidence type="ECO:0000256" key="5">
    <source>
        <dbReference type="ARBA" id="ARBA00023136"/>
    </source>
</evidence>
<reference evidence="7 8" key="1">
    <citation type="submission" date="2019-08" db="EMBL/GenBank/DDBJ databases">
        <title>In-depth cultivation of the pig gut microbiome towards novel bacterial diversity and tailored functional studies.</title>
        <authorList>
            <person name="Wylensek D."/>
            <person name="Hitch T.C.A."/>
            <person name="Clavel T."/>
        </authorList>
    </citation>
    <scope>NUCLEOTIDE SEQUENCE [LARGE SCALE GENOMIC DNA]</scope>
    <source>
        <strain evidence="7 8">Oil+RF-744-WCA-WT-13</strain>
    </source>
</reference>
<protein>
    <submittedName>
        <fullName evidence="7">Branched-chain amino acid ABC transporter permease</fullName>
    </submittedName>
</protein>
<dbReference type="RefSeq" id="WP_154457773.1">
    <property type="nucleotide sequence ID" value="NZ_VUMV01000003.1"/>
</dbReference>
<evidence type="ECO:0000313" key="8">
    <source>
        <dbReference type="Proteomes" id="UP000466864"/>
    </source>
</evidence>
<evidence type="ECO:0000256" key="6">
    <source>
        <dbReference type="SAM" id="Phobius"/>
    </source>
</evidence>
<accession>A0A7X2P8V8</accession>
<feature type="transmembrane region" description="Helical" evidence="6">
    <location>
        <begin position="96"/>
        <end position="116"/>
    </location>
</feature>
<comment type="subcellular location">
    <subcellularLocation>
        <location evidence="1">Cell membrane</location>
        <topology evidence="1">Multi-pass membrane protein</topology>
    </subcellularLocation>
</comment>
<keyword evidence="3 6" id="KW-0812">Transmembrane</keyword>
<comment type="caution">
    <text evidence="7">The sequence shown here is derived from an EMBL/GenBank/DDBJ whole genome shotgun (WGS) entry which is preliminary data.</text>
</comment>
<feature type="transmembrane region" description="Helical" evidence="6">
    <location>
        <begin position="12"/>
        <end position="35"/>
    </location>
</feature>
<evidence type="ECO:0000256" key="2">
    <source>
        <dbReference type="ARBA" id="ARBA00022475"/>
    </source>
</evidence>
<dbReference type="PANTHER" id="PTHR30482">
    <property type="entry name" value="HIGH-AFFINITY BRANCHED-CHAIN AMINO ACID TRANSPORT SYSTEM PERMEASE"/>
    <property type="match status" value="1"/>
</dbReference>
<keyword evidence="8" id="KW-1185">Reference proteome</keyword>
<dbReference type="Pfam" id="PF02653">
    <property type="entry name" value="BPD_transp_2"/>
    <property type="match status" value="1"/>
</dbReference>
<organism evidence="7 8">
    <name type="scientific">Bilifractor porci</name>
    <dbReference type="NCBI Taxonomy" id="2606636"/>
    <lineage>
        <taxon>Bacteria</taxon>
        <taxon>Bacillati</taxon>
        <taxon>Bacillota</taxon>
        <taxon>Clostridia</taxon>
        <taxon>Lachnospirales</taxon>
        <taxon>Lachnospiraceae</taxon>
        <taxon>Bilifractor</taxon>
    </lineage>
</organism>
<gene>
    <name evidence="7" type="ORF">FYJ60_06015</name>
</gene>
<name>A0A7X2P8V8_9FIRM</name>
<evidence type="ECO:0000313" key="7">
    <source>
        <dbReference type="EMBL" id="MST81868.1"/>
    </source>
</evidence>
<evidence type="ECO:0000256" key="1">
    <source>
        <dbReference type="ARBA" id="ARBA00004651"/>
    </source>
</evidence>
<keyword evidence="5 6" id="KW-0472">Membrane</keyword>
<dbReference type="CDD" id="cd06581">
    <property type="entry name" value="TM_PBP1_LivM_like"/>
    <property type="match status" value="1"/>
</dbReference>
<feature type="transmembrane region" description="Helical" evidence="6">
    <location>
        <begin position="128"/>
        <end position="151"/>
    </location>
</feature>
<keyword evidence="2" id="KW-1003">Cell membrane</keyword>
<evidence type="ECO:0000256" key="3">
    <source>
        <dbReference type="ARBA" id="ARBA00022692"/>
    </source>
</evidence>
<proteinExistence type="predicted"/>
<dbReference type="GO" id="GO:0015658">
    <property type="term" value="F:branched-chain amino acid transmembrane transporter activity"/>
    <property type="evidence" value="ECO:0007669"/>
    <property type="project" value="InterPro"/>
</dbReference>
<dbReference type="GO" id="GO:0005886">
    <property type="term" value="C:plasma membrane"/>
    <property type="evidence" value="ECO:0007669"/>
    <property type="project" value="UniProtKB-SubCell"/>
</dbReference>
<feature type="transmembrane region" description="Helical" evidence="6">
    <location>
        <begin position="275"/>
        <end position="300"/>
    </location>
</feature>
<sequence>MKRKLSINRNSAVSYSIVIVLFIVLSIMSASGLLGRKYSSLLVPVCCYIVAAIGLNMNVGISGELNLGQAGFMSLGAFTAVIIAGVLNFHGITAPALVLLICIICGTLVAGFLGWLMSIPVLKLEGDYLAIVTLAFGQIIVNIINNVYLGIDGNGLHFSFVNNTIQMQPDGSMMISGPMGATGVKTASNFTAGFLLVLISLIVVYHIMYSRNGRAIMACRDNRIAASTVGINAVAEKTLAFVVSAALGGAAGALYGMNYSSFAATKFDFNLSILILVYVVLGGLGNMTGTIIATTLLVVLPEMLRFLSIYRMLIYAVVLIVIMIVTNNQTIRMKIKTLRKGKAGNGSGKGASVNG</sequence>